<organism evidence="2 3">
    <name type="scientific">Puccinia triticina</name>
    <dbReference type="NCBI Taxonomy" id="208348"/>
    <lineage>
        <taxon>Eukaryota</taxon>
        <taxon>Fungi</taxon>
        <taxon>Dikarya</taxon>
        <taxon>Basidiomycota</taxon>
        <taxon>Pucciniomycotina</taxon>
        <taxon>Pucciniomycetes</taxon>
        <taxon>Pucciniales</taxon>
        <taxon>Pucciniaceae</taxon>
        <taxon>Puccinia</taxon>
    </lineage>
</organism>
<keyword evidence="3" id="KW-1185">Reference proteome</keyword>
<name>A0ABY7CCX4_9BASI</name>
<dbReference type="GeneID" id="77807218"/>
<dbReference type="RefSeq" id="XP_053017556.1">
    <property type="nucleotide sequence ID" value="XM_053166323.1"/>
</dbReference>
<accession>A0ABY7CCX4</accession>
<proteinExistence type="predicted"/>
<evidence type="ECO:0000313" key="2">
    <source>
        <dbReference type="EMBL" id="WAQ82001.1"/>
    </source>
</evidence>
<sequence>MPELAYLCAGGLAGTAPKFEQQDIDPPTSGADTDPYAATHFLKSTHEIRMITSGHIHAAPAPFRAQKAHPPPPIPSLESRAGASGLRLDPITRVYVMKVSPGL</sequence>
<protein>
    <submittedName>
        <fullName evidence="2">Uncharacterized protein</fullName>
    </submittedName>
</protein>
<evidence type="ECO:0000256" key="1">
    <source>
        <dbReference type="SAM" id="MobiDB-lite"/>
    </source>
</evidence>
<gene>
    <name evidence="2" type="ORF">PtA15_2A314</name>
</gene>
<feature type="region of interest" description="Disordered" evidence="1">
    <location>
        <begin position="63"/>
        <end position="83"/>
    </location>
</feature>
<dbReference type="Proteomes" id="UP001164743">
    <property type="component" value="Chromosome 2A"/>
</dbReference>
<evidence type="ECO:0000313" key="3">
    <source>
        <dbReference type="Proteomes" id="UP001164743"/>
    </source>
</evidence>
<reference evidence="2" key="1">
    <citation type="submission" date="2022-10" db="EMBL/GenBank/DDBJ databases">
        <title>Puccinia triticina Genome sequencing and assembly.</title>
        <authorList>
            <person name="Li C."/>
        </authorList>
    </citation>
    <scope>NUCLEOTIDE SEQUENCE</scope>
    <source>
        <strain evidence="2">Pt15</strain>
    </source>
</reference>
<dbReference type="EMBL" id="CP110422">
    <property type="protein sequence ID" value="WAQ82001.1"/>
    <property type="molecule type" value="Genomic_DNA"/>
</dbReference>